<dbReference type="Proteomes" id="UP001060215">
    <property type="component" value="Chromosome 13"/>
</dbReference>
<protein>
    <submittedName>
        <fullName evidence="1">Uncharacterized protein</fullName>
    </submittedName>
</protein>
<gene>
    <name evidence="1" type="ORF">LOK49_LG12G00539</name>
</gene>
<keyword evidence="2" id="KW-1185">Reference proteome</keyword>
<evidence type="ECO:0000313" key="1">
    <source>
        <dbReference type="EMBL" id="KAI7990627.1"/>
    </source>
</evidence>
<organism evidence="1 2">
    <name type="scientific">Camellia lanceoleosa</name>
    <dbReference type="NCBI Taxonomy" id="1840588"/>
    <lineage>
        <taxon>Eukaryota</taxon>
        <taxon>Viridiplantae</taxon>
        <taxon>Streptophyta</taxon>
        <taxon>Embryophyta</taxon>
        <taxon>Tracheophyta</taxon>
        <taxon>Spermatophyta</taxon>
        <taxon>Magnoliopsida</taxon>
        <taxon>eudicotyledons</taxon>
        <taxon>Gunneridae</taxon>
        <taxon>Pentapetalae</taxon>
        <taxon>asterids</taxon>
        <taxon>Ericales</taxon>
        <taxon>Theaceae</taxon>
        <taxon>Camellia</taxon>
    </lineage>
</organism>
<proteinExistence type="predicted"/>
<dbReference type="EMBL" id="CM045770">
    <property type="protein sequence ID" value="KAI7990627.1"/>
    <property type="molecule type" value="Genomic_DNA"/>
</dbReference>
<accession>A0ACC0FPC8</accession>
<name>A0ACC0FPC8_9ERIC</name>
<reference evidence="1 2" key="1">
    <citation type="journal article" date="2022" name="Plant J.">
        <title>Chromosome-level genome of Camellia lanceoleosa provides a valuable resource for understanding genome evolution and self-incompatibility.</title>
        <authorList>
            <person name="Gong W."/>
            <person name="Xiao S."/>
            <person name="Wang L."/>
            <person name="Liao Z."/>
            <person name="Chang Y."/>
            <person name="Mo W."/>
            <person name="Hu G."/>
            <person name="Li W."/>
            <person name="Zhao G."/>
            <person name="Zhu H."/>
            <person name="Hu X."/>
            <person name="Ji K."/>
            <person name="Xiang X."/>
            <person name="Song Q."/>
            <person name="Yuan D."/>
            <person name="Jin S."/>
            <person name="Zhang L."/>
        </authorList>
    </citation>
    <scope>NUCLEOTIDE SEQUENCE [LARGE SCALE GENOMIC DNA]</scope>
    <source>
        <strain evidence="1">SQ_2022a</strain>
    </source>
</reference>
<evidence type="ECO:0000313" key="2">
    <source>
        <dbReference type="Proteomes" id="UP001060215"/>
    </source>
</evidence>
<sequence length="75" mass="8336">MNHYNQQPFVVVSPRQGYPPEGYLMYPYAPPGYPLQGATLPKILLVNNTNSGSRRTGFAAAAMVSLKAEIFDRDF</sequence>
<comment type="caution">
    <text evidence="1">The sequence shown here is derived from an EMBL/GenBank/DDBJ whole genome shotgun (WGS) entry which is preliminary data.</text>
</comment>